<comment type="subcellular location">
    <subcellularLocation>
        <location evidence="1">Cell membrane</location>
        <topology evidence="1">Multi-pass membrane protein</topology>
    </subcellularLocation>
</comment>
<comment type="similarity">
    <text evidence="2">Belongs to the CitM (TC 2.A.11) transporter family.</text>
</comment>
<feature type="transmembrane region" description="Helical" evidence="8">
    <location>
        <begin position="183"/>
        <end position="206"/>
    </location>
</feature>
<evidence type="ECO:0000256" key="1">
    <source>
        <dbReference type="ARBA" id="ARBA00004651"/>
    </source>
</evidence>
<dbReference type="GO" id="GO:0015105">
    <property type="term" value="F:arsenite transmembrane transporter activity"/>
    <property type="evidence" value="ECO:0007669"/>
    <property type="project" value="InterPro"/>
</dbReference>
<feature type="domain" description="Citrate transporter-like" evidence="9">
    <location>
        <begin position="27"/>
        <end position="387"/>
    </location>
</feature>
<evidence type="ECO:0000313" key="10">
    <source>
        <dbReference type="EMBL" id="RAI38886.1"/>
    </source>
</evidence>
<dbReference type="GO" id="GO:0005886">
    <property type="term" value="C:plasma membrane"/>
    <property type="evidence" value="ECO:0007669"/>
    <property type="project" value="UniProtKB-SubCell"/>
</dbReference>
<feature type="transmembrane region" description="Helical" evidence="8">
    <location>
        <begin position="379"/>
        <end position="401"/>
    </location>
</feature>
<dbReference type="CDD" id="cd01116">
    <property type="entry name" value="P_permease"/>
    <property type="match status" value="1"/>
</dbReference>
<evidence type="ECO:0000256" key="7">
    <source>
        <dbReference type="ARBA" id="ARBA00023136"/>
    </source>
</evidence>
<feature type="transmembrane region" description="Helical" evidence="8">
    <location>
        <begin position="233"/>
        <end position="251"/>
    </location>
</feature>
<evidence type="ECO:0000313" key="11">
    <source>
        <dbReference type="Proteomes" id="UP000248863"/>
    </source>
</evidence>
<keyword evidence="4" id="KW-1003">Cell membrane</keyword>
<evidence type="ECO:0000256" key="5">
    <source>
        <dbReference type="ARBA" id="ARBA00022692"/>
    </source>
</evidence>
<feature type="transmembrane region" description="Helical" evidence="8">
    <location>
        <begin position="12"/>
        <end position="32"/>
    </location>
</feature>
<dbReference type="InterPro" id="IPR000802">
    <property type="entry name" value="Arsenical_pump_ArsB"/>
</dbReference>
<dbReference type="EMBL" id="NPEU01000102">
    <property type="protein sequence ID" value="RAI38886.1"/>
    <property type="molecule type" value="Genomic_DNA"/>
</dbReference>
<dbReference type="Proteomes" id="UP000248863">
    <property type="component" value="Unassembled WGS sequence"/>
</dbReference>
<evidence type="ECO:0000256" key="6">
    <source>
        <dbReference type="ARBA" id="ARBA00022989"/>
    </source>
</evidence>
<feature type="transmembrane region" description="Helical" evidence="8">
    <location>
        <begin position="421"/>
        <end position="442"/>
    </location>
</feature>
<protein>
    <recommendedName>
        <fullName evidence="9">Citrate transporter-like domain-containing protein</fullName>
    </recommendedName>
</protein>
<sequence>MDHGFVPNVYFGLDPMAVSTVILAVTYAVIIWDKLNRAIVALLGAAVMILIGVLDQHEALKGVDWNTIGLLTGMMILVSISRRSGMFQYLAIWAAKKAKANPAGILILLQITTAILSAALDNVTTVLLVVPVTIAIVRELDVPPYPYLFAEVFASNIGGTATLIGDPPNILIGSLAGLDFNAFLIHLAPIVVVVMAAQLGMIHLLWGRYLKSIPERQALVMGMDERAAIEDPVLLKQALAVLGLVIVGFVLARPLHLEPATIAIGGAALLMLLDNWQHHAEHQSENVHKTFGDVEWITIFFFVGLFIVVHGVEVGGLLNLLAEKLVAATGGDLAVAGFAILWASAVLSAIVDNIPFVATMIPLIKSMAPAFGGPEAIQPLWWCLALGACLGGNGTLIGASANLIVAGLGERNGVPFRFVTYTLYGFPMMLVSIAISHVYVWLRYF</sequence>
<comment type="caution">
    <text evidence="10">The sequence shown here is derived from an EMBL/GenBank/DDBJ whole genome shotgun (WGS) entry which is preliminary data.</text>
</comment>
<keyword evidence="11" id="KW-1185">Reference proteome</keyword>
<dbReference type="InterPro" id="IPR004680">
    <property type="entry name" value="Cit_transptr-like_dom"/>
</dbReference>
<organism evidence="10 11">
    <name type="scientific">Rhodoplanes elegans</name>
    <dbReference type="NCBI Taxonomy" id="29408"/>
    <lineage>
        <taxon>Bacteria</taxon>
        <taxon>Pseudomonadati</taxon>
        <taxon>Pseudomonadota</taxon>
        <taxon>Alphaproteobacteria</taxon>
        <taxon>Hyphomicrobiales</taxon>
        <taxon>Nitrobacteraceae</taxon>
        <taxon>Rhodoplanes</taxon>
    </lineage>
</organism>
<evidence type="ECO:0000256" key="2">
    <source>
        <dbReference type="ARBA" id="ARBA00009843"/>
    </source>
</evidence>
<keyword evidence="7 8" id="KW-0472">Membrane</keyword>
<dbReference type="InterPro" id="IPR051475">
    <property type="entry name" value="Diverse_Ion_Transporter"/>
</dbReference>
<dbReference type="AlphaFoldDB" id="A0A327KLC2"/>
<dbReference type="RefSeq" id="WP_111357269.1">
    <property type="nucleotide sequence ID" value="NZ_NHSK01000270.1"/>
</dbReference>
<evidence type="ECO:0000256" key="4">
    <source>
        <dbReference type="ARBA" id="ARBA00022475"/>
    </source>
</evidence>
<proteinExistence type="inferred from homology"/>
<keyword evidence="6 8" id="KW-1133">Transmembrane helix</keyword>
<name>A0A327KLC2_9BRAD</name>
<keyword evidence="5 8" id="KW-0812">Transmembrane</keyword>
<accession>A0A327KLC2</accession>
<feature type="transmembrane region" description="Helical" evidence="8">
    <location>
        <begin position="333"/>
        <end position="358"/>
    </location>
</feature>
<feature type="transmembrane region" description="Helical" evidence="8">
    <location>
        <begin position="39"/>
        <end position="57"/>
    </location>
</feature>
<dbReference type="PANTHER" id="PTHR43568">
    <property type="entry name" value="P PROTEIN"/>
    <property type="match status" value="1"/>
</dbReference>
<reference evidence="10 11" key="1">
    <citation type="submission" date="2017-07" db="EMBL/GenBank/DDBJ databases">
        <title>Draft Genome Sequences of Select Purple Nonsulfur Bacteria.</title>
        <authorList>
            <person name="Lasarre B."/>
            <person name="Mckinlay J.B."/>
        </authorList>
    </citation>
    <scope>NUCLEOTIDE SEQUENCE [LARGE SCALE GENOMIC DNA]</scope>
    <source>
        <strain evidence="10 11">DSM 11907</strain>
    </source>
</reference>
<dbReference type="OrthoDB" id="9774335at2"/>
<dbReference type="PRINTS" id="PR00758">
    <property type="entry name" value="ARSENICPUMP"/>
</dbReference>
<feature type="transmembrane region" description="Helical" evidence="8">
    <location>
        <begin position="296"/>
        <end position="321"/>
    </location>
</feature>
<dbReference type="PANTHER" id="PTHR43568:SF1">
    <property type="entry name" value="P PROTEIN"/>
    <property type="match status" value="1"/>
</dbReference>
<gene>
    <name evidence="10" type="ORF">CH338_11220</name>
</gene>
<evidence type="ECO:0000259" key="9">
    <source>
        <dbReference type="Pfam" id="PF03600"/>
    </source>
</evidence>
<dbReference type="Pfam" id="PF03600">
    <property type="entry name" value="CitMHS"/>
    <property type="match status" value="1"/>
</dbReference>
<evidence type="ECO:0000256" key="8">
    <source>
        <dbReference type="SAM" id="Phobius"/>
    </source>
</evidence>
<keyword evidence="3" id="KW-0813">Transport</keyword>
<evidence type="ECO:0000256" key="3">
    <source>
        <dbReference type="ARBA" id="ARBA00022448"/>
    </source>
</evidence>